<comment type="caution">
    <text evidence="1">The sequence shown here is derived from an EMBL/GenBank/DDBJ whole genome shotgun (WGS) entry which is preliminary data.</text>
</comment>
<proteinExistence type="predicted"/>
<keyword evidence="2" id="KW-1185">Reference proteome</keyword>
<feature type="non-terminal residue" evidence="1">
    <location>
        <position position="94"/>
    </location>
</feature>
<gene>
    <name evidence="1" type="ORF">EVOR1521_LOCUS11027</name>
</gene>
<protein>
    <submittedName>
        <fullName evidence="1">Uncharacterized protein</fullName>
    </submittedName>
</protein>
<organism evidence="1 2">
    <name type="scientific">Effrenium voratum</name>
    <dbReference type="NCBI Taxonomy" id="2562239"/>
    <lineage>
        <taxon>Eukaryota</taxon>
        <taxon>Sar</taxon>
        <taxon>Alveolata</taxon>
        <taxon>Dinophyceae</taxon>
        <taxon>Suessiales</taxon>
        <taxon>Symbiodiniaceae</taxon>
        <taxon>Effrenium</taxon>
    </lineage>
</organism>
<evidence type="ECO:0000313" key="1">
    <source>
        <dbReference type="EMBL" id="CAJ1384099.1"/>
    </source>
</evidence>
<evidence type="ECO:0000313" key="2">
    <source>
        <dbReference type="Proteomes" id="UP001178507"/>
    </source>
</evidence>
<feature type="non-terminal residue" evidence="1">
    <location>
        <position position="1"/>
    </location>
</feature>
<sequence length="94" mass="10468">AAKVAVRRLDSWLVSEDGRAEMSAAEAEAFNSGEPILHVHDQVRLEGLVKNKGTNGAQGVLQAYGADSHRWKVELHDGQVFWIRPKLLKPLQLR</sequence>
<reference evidence="1" key="1">
    <citation type="submission" date="2023-08" db="EMBL/GenBank/DDBJ databases">
        <authorList>
            <person name="Chen Y."/>
            <person name="Shah S."/>
            <person name="Dougan E. K."/>
            <person name="Thang M."/>
            <person name="Chan C."/>
        </authorList>
    </citation>
    <scope>NUCLEOTIDE SEQUENCE</scope>
</reference>
<dbReference type="EMBL" id="CAUJNA010001081">
    <property type="protein sequence ID" value="CAJ1384099.1"/>
    <property type="molecule type" value="Genomic_DNA"/>
</dbReference>
<accession>A0AA36IAU7</accession>
<name>A0AA36IAU7_9DINO</name>
<dbReference type="AlphaFoldDB" id="A0AA36IAU7"/>
<dbReference type="Proteomes" id="UP001178507">
    <property type="component" value="Unassembled WGS sequence"/>
</dbReference>